<dbReference type="PANTHER" id="PTHR34979">
    <property type="entry name" value="INNER MEMBRANE PROTEIN YGAZ"/>
    <property type="match status" value="1"/>
</dbReference>
<evidence type="ECO:0000256" key="2">
    <source>
        <dbReference type="ARBA" id="ARBA00010735"/>
    </source>
</evidence>
<feature type="transmembrane region" description="Helical" evidence="8">
    <location>
        <begin position="20"/>
        <end position="39"/>
    </location>
</feature>
<dbReference type="PANTHER" id="PTHR34979:SF1">
    <property type="entry name" value="INNER MEMBRANE PROTEIN YGAZ"/>
    <property type="match status" value="1"/>
</dbReference>
<dbReference type="Pfam" id="PF03591">
    <property type="entry name" value="AzlC"/>
    <property type="match status" value="1"/>
</dbReference>
<dbReference type="InterPro" id="IPR011606">
    <property type="entry name" value="Brnchd-chn_aa_trnsp_permease"/>
</dbReference>
<keyword evidence="4" id="KW-1003">Cell membrane</keyword>
<dbReference type="AlphaFoldDB" id="A4A5V7"/>
<evidence type="ECO:0000256" key="8">
    <source>
        <dbReference type="SAM" id="Phobius"/>
    </source>
</evidence>
<evidence type="ECO:0000313" key="10">
    <source>
        <dbReference type="Proteomes" id="UP000019205"/>
    </source>
</evidence>
<feature type="transmembrane region" description="Helical" evidence="8">
    <location>
        <begin position="135"/>
        <end position="157"/>
    </location>
</feature>
<dbReference type="eggNOG" id="COG1296">
    <property type="taxonomic scope" value="Bacteria"/>
</dbReference>
<dbReference type="HOGENOM" id="CLU_065777_1_1_6"/>
<keyword evidence="6 8" id="KW-1133">Transmembrane helix</keyword>
<gene>
    <name evidence="9" type="ORF">KT71_00465</name>
</gene>
<organism evidence="9 10">
    <name type="scientific">Congregibacter litoralis KT71</name>
    <dbReference type="NCBI Taxonomy" id="314285"/>
    <lineage>
        <taxon>Bacteria</taxon>
        <taxon>Pseudomonadati</taxon>
        <taxon>Pseudomonadota</taxon>
        <taxon>Gammaproteobacteria</taxon>
        <taxon>Cellvibrionales</taxon>
        <taxon>Halieaceae</taxon>
        <taxon>Congregibacter</taxon>
    </lineage>
</organism>
<dbReference type="GO" id="GO:0005886">
    <property type="term" value="C:plasma membrane"/>
    <property type="evidence" value="ECO:0007669"/>
    <property type="project" value="UniProtKB-SubCell"/>
</dbReference>
<evidence type="ECO:0000256" key="4">
    <source>
        <dbReference type="ARBA" id="ARBA00022475"/>
    </source>
</evidence>
<keyword evidence="5 8" id="KW-0812">Transmembrane</keyword>
<dbReference type="Proteomes" id="UP000019205">
    <property type="component" value="Chromosome"/>
</dbReference>
<reference evidence="9 10" key="2">
    <citation type="journal article" date="2009" name="PLoS ONE">
        <title>The photosynthetic apparatus and its regulation in the aerobic gammaproteobacterium Congregibacter litoralis gen. nov., sp. nov.</title>
        <authorList>
            <person name="Spring S."/>
            <person name="Lunsdorf H."/>
            <person name="Fuchs B.M."/>
            <person name="Tindall B.J."/>
        </authorList>
    </citation>
    <scope>NUCLEOTIDE SEQUENCE [LARGE SCALE GENOMIC DNA]</scope>
    <source>
        <strain evidence="9">KT71</strain>
    </source>
</reference>
<evidence type="ECO:0000256" key="1">
    <source>
        <dbReference type="ARBA" id="ARBA00004651"/>
    </source>
</evidence>
<protein>
    <submittedName>
        <fullName evidence="9">Putative branched-chain amino acid permease (Azaleucine resistance)</fullName>
    </submittedName>
</protein>
<comment type="subcellular location">
    <subcellularLocation>
        <location evidence="1">Cell membrane</location>
        <topology evidence="1">Multi-pass membrane protein</topology>
    </subcellularLocation>
</comment>
<feature type="transmembrane region" description="Helical" evidence="8">
    <location>
        <begin position="163"/>
        <end position="182"/>
    </location>
</feature>
<evidence type="ECO:0000313" key="9">
    <source>
        <dbReference type="EMBL" id="EAQ98404.1"/>
    </source>
</evidence>
<dbReference type="EMBL" id="AAOA02000002">
    <property type="protein sequence ID" value="EAQ98404.1"/>
    <property type="molecule type" value="Genomic_DNA"/>
</dbReference>
<proteinExistence type="inferred from homology"/>
<reference evidence="9 10" key="1">
    <citation type="journal article" date="2007" name="Proc. Natl. Acad. Sci. U.S.A.">
        <title>Characterization of a marine gammaproteobacterium capable of aerobic anoxygenic photosynthesis.</title>
        <authorList>
            <person name="Fuchs B.M."/>
            <person name="Spring S."/>
            <person name="Teeling H."/>
            <person name="Quast C."/>
            <person name="Wulf J."/>
            <person name="Schattenhofer M."/>
            <person name="Yan S."/>
            <person name="Ferriera S."/>
            <person name="Johnson J."/>
            <person name="Glockner F.O."/>
            <person name="Amann R."/>
        </authorList>
    </citation>
    <scope>NUCLEOTIDE SEQUENCE [LARGE SCALE GENOMIC DNA]</scope>
    <source>
        <strain evidence="9">KT71</strain>
    </source>
</reference>
<accession>A4A5V7</accession>
<feature type="transmembrane region" description="Helical" evidence="8">
    <location>
        <begin position="73"/>
        <end position="92"/>
    </location>
</feature>
<comment type="caution">
    <text evidence="9">The sequence shown here is derived from an EMBL/GenBank/DDBJ whole genome shotgun (WGS) entry which is preliminary data.</text>
</comment>
<keyword evidence="10" id="KW-1185">Reference proteome</keyword>
<comment type="similarity">
    <text evidence="2">Belongs to the AzlC family.</text>
</comment>
<dbReference type="GO" id="GO:1903785">
    <property type="term" value="P:L-valine transmembrane transport"/>
    <property type="evidence" value="ECO:0007669"/>
    <property type="project" value="TreeGrafter"/>
</dbReference>
<dbReference type="STRING" id="314285.KT71_00465"/>
<evidence type="ECO:0000256" key="5">
    <source>
        <dbReference type="ARBA" id="ARBA00022692"/>
    </source>
</evidence>
<keyword evidence="3" id="KW-0813">Transport</keyword>
<keyword evidence="7 8" id="KW-0472">Membrane</keyword>
<evidence type="ECO:0000256" key="3">
    <source>
        <dbReference type="ARBA" id="ARBA00022448"/>
    </source>
</evidence>
<sequence>MMPRMTDQSVYVRRGALESVPLFIPAIPFALVFGVVVGESGIAPWLGWSSSPLIFGGAAQITLISLLGEGASVASAVTAALIVGARHLLYSVSIAPRFQGQPAWFRWIGPYVLIDQVFALSMLRKDEEPAAFRAYFLAAGFTFWSLWMLCTAAGLFLGPLVPGGWNIAFAAPVLFTALLVTAVDRPEKLIVALVSAGCTVFLSDLPNRSGLLLGAMLGVLLGLLLESRRQRS</sequence>
<feature type="transmembrane region" description="Helical" evidence="8">
    <location>
        <begin position="211"/>
        <end position="227"/>
    </location>
</feature>
<evidence type="ECO:0000256" key="6">
    <source>
        <dbReference type="ARBA" id="ARBA00022989"/>
    </source>
</evidence>
<feature type="transmembrane region" description="Helical" evidence="8">
    <location>
        <begin position="189"/>
        <end position="205"/>
    </location>
</feature>
<name>A4A5V7_9GAMM</name>
<evidence type="ECO:0000256" key="7">
    <source>
        <dbReference type="ARBA" id="ARBA00023136"/>
    </source>
</evidence>